<evidence type="ECO:0000313" key="1">
    <source>
        <dbReference type="EMBL" id="RKP23893.1"/>
    </source>
</evidence>
<sequence>MCYYPLVVSSMKNGLAPIKASPSTCARPGCSRPCHKPGVHALSYAYCSRRCGQSATSLSCQFAFAPVFEHDVDFHQVCAQLSKENKSLEQGVAVVFRILVPRDVLQTYTAYMGGYGGKPHRFIYYFDQQCQVQPFQEAPTKHGFNAVMKAIPRQCPITTVPLKHALPGWRLALVCTMTGANATSRMPMAVSQAKMSFLCGSSSTLS</sequence>
<accession>A0A4P9YV21</accession>
<name>A0A4P9YV21_9FUNG</name>
<protein>
    <submittedName>
        <fullName evidence="1">Uncharacterized protein</fullName>
    </submittedName>
</protein>
<reference evidence="2" key="1">
    <citation type="journal article" date="2018" name="Nat. Microbiol.">
        <title>Leveraging single-cell genomics to expand the fungal tree of life.</title>
        <authorList>
            <person name="Ahrendt S.R."/>
            <person name="Quandt C.A."/>
            <person name="Ciobanu D."/>
            <person name="Clum A."/>
            <person name="Salamov A."/>
            <person name="Andreopoulos B."/>
            <person name="Cheng J.F."/>
            <person name="Woyke T."/>
            <person name="Pelin A."/>
            <person name="Henrissat B."/>
            <person name="Reynolds N.K."/>
            <person name="Benny G.L."/>
            <person name="Smith M.E."/>
            <person name="James T.Y."/>
            <person name="Grigoriev I.V."/>
        </authorList>
    </citation>
    <scope>NUCLEOTIDE SEQUENCE [LARGE SCALE GENOMIC DNA]</scope>
    <source>
        <strain evidence="2">Benny S71-1</strain>
    </source>
</reference>
<dbReference type="EMBL" id="KZ990603">
    <property type="protein sequence ID" value="RKP23893.1"/>
    <property type="molecule type" value="Genomic_DNA"/>
</dbReference>
<keyword evidence="2" id="KW-1185">Reference proteome</keyword>
<dbReference type="Proteomes" id="UP000278143">
    <property type="component" value="Unassembled WGS sequence"/>
</dbReference>
<dbReference type="OrthoDB" id="10591444at2759"/>
<gene>
    <name evidence="1" type="ORF">SYNPS1DRAFT_30345</name>
</gene>
<evidence type="ECO:0000313" key="2">
    <source>
        <dbReference type="Proteomes" id="UP000278143"/>
    </source>
</evidence>
<dbReference type="AlphaFoldDB" id="A0A4P9YV21"/>
<proteinExistence type="predicted"/>
<organism evidence="1 2">
    <name type="scientific">Syncephalis pseudoplumigaleata</name>
    <dbReference type="NCBI Taxonomy" id="1712513"/>
    <lineage>
        <taxon>Eukaryota</taxon>
        <taxon>Fungi</taxon>
        <taxon>Fungi incertae sedis</taxon>
        <taxon>Zoopagomycota</taxon>
        <taxon>Zoopagomycotina</taxon>
        <taxon>Zoopagomycetes</taxon>
        <taxon>Zoopagales</taxon>
        <taxon>Piptocephalidaceae</taxon>
        <taxon>Syncephalis</taxon>
    </lineage>
</organism>